<dbReference type="AlphaFoldDB" id="A0A6J4KMX0"/>
<feature type="compositionally biased region" description="Basic residues" evidence="1">
    <location>
        <begin position="1"/>
        <end position="18"/>
    </location>
</feature>
<protein>
    <submittedName>
        <fullName evidence="2">Uncharacterized protein</fullName>
    </submittedName>
</protein>
<accession>A0A6J4KMX0</accession>
<evidence type="ECO:0000313" key="2">
    <source>
        <dbReference type="EMBL" id="CAA9309976.1"/>
    </source>
</evidence>
<sequence length="32" mass="3535">VASPHHPARTRPRRRRAPGRPGAGPRRRARGA</sequence>
<gene>
    <name evidence="2" type="ORF">AVDCRST_MAG11-1420</name>
</gene>
<reference evidence="2" key="1">
    <citation type="submission" date="2020-02" db="EMBL/GenBank/DDBJ databases">
        <authorList>
            <person name="Meier V. D."/>
        </authorList>
    </citation>
    <scope>NUCLEOTIDE SEQUENCE</scope>
    <source>
        <strain evidence="2">AVDCRST_MAG11</strain>
    </source>
</reference>
<feature type="region of interest" description="Disordered" evidence="1">
    <location>
        <begin position="1"/>
        <end position="32"/>
    </location>
</feature>
<dbReference type="EMBL" id="CADCTU010000323">
    <property type="protein sequence ID" value="CAA9309976.1"/>
    <property type="molecule type" value="Genomic_DNA"/>
</dbReference>
<feature type="non-terminal residue" evidence="2">
    <location>
        <position position="1"/>
    </location>
</feature>
<name>A0A6J4KMX0_9BACT</name>
<evidence type="ECO:0000256" key="1">
    <source>
        <dbReference type="SAM" id="MobiDB-lite"/>
    </source>
</evidence>
<organism evidence="2">
    <name type="scientific">uncultured Gemmatimonadaceae bacterium</name>
    <dbReference type="NCBI Taxonomy" id="246130"/>
    <lineage>
        <taxon>Bacteria</taxon>
        <taxon>Pseudomonadati</taxon>
        <taxon>Gemmatimonadota</taxon>
        <taxon>Gemmatimonadia</taxon>
        <taxon>Gemmatimonadales</taxon>
        <taxon>Gemmatimonadaceae</taxon>
        <taxon>environmental samples</taxon>
    </lineage>
</organism>
<feature type="non-terminal residue" evidence="2">
    <location>
        <position position="32"/>
    </location>
</feature>
<proteinExistence type="predicted"/>